<dbReference type="Proteomes" id="UP001229421">
    <property type="component" value="Unassembled WGS sequence"/>
</dbReference>
<dbReference type="EMBL" id="JAUHHV010000002">
    <property type="protein sequence ID" value="KAK1432602.1"/>
    <property type="molecule type" value="Genomic_DNA"/>
</dbReference>
<keyword evidence="2" id="KW-1185">Reference proteome</keyword>
<comment type="caution">
    <text evidence="1">The sequence shown here is derived from an EMBL/GenBank/DDBJ whole genome shotgun (WGS) entry which is preliminary data.</text>
</comment>
<reference evidence="1" key="1">
    <citation type="journal article" date="2023" name="bioRxiv">
        <title>Improved chromosome-level genome assembly for marigold (Tagetes erecta).</title>
        <authorList>
            <person name="Jiang F."/>
            <person name="Yuan L."/>
            <person name="Wang S."/>
            <person name="Wang H."/>
            <person name="Xu D."/>
            <person name="Wang A."/>
            <person name="Fan W."/>
        </authorList>
    </citation>
    <scope>NUCLEOTIDE SEQUENCE</scope>
    <source>
        <strain evidence="1">WSJ</strain>
        <tissue evidence="1">Leaf</tissue>
    </source>
</reference>
<dbReference type="AlphaFoldDB" id="A0AAD8P5C3"/>
<proteinExistence type="predicted"/>
<accession>A0AAD8P5C3</accession>
<name>A0AAD8P5C3_TARER</name>
<organism evidence="1 2">
    <name type="scientific">Tagetes erecta</name>
    <name type="common">African marigold</name>
    <dbReference type="NCBI Taxonomy" id="13708"/>
    <lineage>
        <taxon>Eukaryota</taxon>
        <taxon>Viridiplantae</taxon>
        <taxon>Streptophyta</taxon>
        <taxon>Embryophyta</taxon>
        <taxon>Tracheophyta</taxon>
        <taxon>Spermatophyta</taxon>
        <taxon>Magnoliopsida</taxon>
        <taxon>eudicotyledons</taxon>
        <taxon>Gunneridae</taxon>
        <taxon>Pentapetalae</taxon>
        <taxon>asterids</taxon>
        <taxon>campanulids</taxon>
        <taxon>Asterales</taxon>
        <taxon>Asteraceae</taxon>
        <taxon>Asteroideae</taxon>
        <taxon>Heliantheae alliance</taxon>
        <taxon>Tageteae</taxon>
        <taxon>Tagetes</taxon>
    </lineage>
</organism>
<gene>
    <name evidence="1" type="ORF">QVD17_09499</name>
</gene>
<evidence type="ECO:0000313" key="1">
    <source>
        <dbReference type="EMBL" id="KAK1432602.1"/>
    </source>
</evidence>
<evidence type="ECO:0000313" key="2">
    <source>
        <dbReference type="Proteomes" id="UP001229421"/>
    </source>
</evidence>
<sequence length="78" mass="8817">MFTTLCRSETCHKLLSICVAVQGPYSVKTAISASYPQINKSNPSHRINTHIISHIRTYTVCVFEPCAVDSRKRAIRYC</sequence>
<protein>
    <submittedName>
        <fullName evidence="1">Uncharacterized protein</fullName>
    </submittedName>
</protein>